<dbReference type="InterPro" id="IPR052509">
    <property type="entry name" value="Metal_resp_DNA-bind_regulator"/>
</dbReference>
<dbReference type="PANTHER" id="PTHR33169:SF14">
    <property type="entry name" value="TRANSCRIPTIONAL REGULATOR RV3488"/>
    <property type="match status" value="1"/>
</dbReference>
<accession>A0A6N8IFU5</accession>
<dbReference type="InterPro" id="IPR005149">
    <property type="entry name" value="Tscrpt_reg_PadR_N"/>
</dbReference>
<organism evidence="2 3">
    <name type="scientific">Gordonibacter urolithinfaciens</name>
    <dbReference type="NCBI Taxonomy" id="1335613"/>
    <lineage>
        <taxon>Bacteria</taxon>
        <taxon>Bacillati</taxon>
        <taxon>Actinomycetota</taxon>
        <taxon>Coriobacteriia</taxon>
        <taxon>Eggerthellales</taxon>
        <taxon>Eggerthellaceae</taxon>
        <taxon>Gordonibacter</taxon>
    </lineage>
</organism>
<keyword evidence="3" id="KW-1185">Reference proteome</keyword>
<dbReference type="InterPro" id="IPR036390">
    <property type="entry name" value="WH_DNA-bd_sf"/>
</dbReference>
<dbReference type="Gene3D" id="1.10.10.10">
    <property type="entry name" value="Winged helix-like DNA-binding domain superfamily/Winged helix DNA-binding domain"/>
    <property type="match status" value="1"/>
</dbReference>
<dbReference type="RefSeq" id="WP_087189922.1">
    <property type="nucleotide sequence ID" value="NZ_DBFAKL010000003.1"/>
</dbReference>
<comment type="caution">
    <text evidence="2">The sequence shown here is derived from an EMBL/GenBank/DDBJ whole genome shotgun (WGS) entry which is preliminary data.</text>
</comment>
<evidence type="ECO:0000313" key="2">
    <source>
        <dbReference type="EMBL" id="MVN14106.1"/>
    </source>
</evidence>
<dbReference type="InterPro" id="IPR036388">
    <property type="entry name" value="WH-like_DNA-bd_sf"/>
</dbReference>
<dbReference type="AlphaFoldDB" id="A0A6N8IFU5"/>
<protein>
    <submittedName>
        <fullName evidence="2">PadR family transcriptional regulator</fullName>
    </submittedName>
</protein>
<name>A0A6N8IFU5_9ACTN</name>
<dbReference type="PANTHER" id="PTHR33169">
    <property type="entry name" value="PADR-FAMILY TRANSCRIPTIONAL REGULATOR"/>
    <property type="match status" value="1"/>
</dbReference>
<proteinExistence type="predicted"/>
<reference evidence="2 3" key="1">
    <citation type="submission" date="2019-11" db="EMBL/GenBank/DDBJ databases">
        <title>Whole genome shotgun sequencing (WGS) data from Adlercreutzia equolifaciens ResAG-91, Eggerthella lenta MRI-F36, MRI-F37, MRI-F40, ResAG-49, ResAG-88, ResAG-121, ResAG-145, and Gordonibacter sp. ResAG-5, ResAG-26, ResAG-43, ResAG-50, ResAG-59.</title>
        <authorList>
            <person name="Stoll D.A."/>
            <person name="Danylec N."/>
            <person name="Franz C.M.A.P."/>
            <person name="Huch M."/>
        </authorList>
    </citation>
    <scope>NUCLEOTIDE SEQUENCE [LARGE SCALE GENOMIC DNA]</scope>
    <source>
        <strain evidence="2 3">ResAG-59</strain>
    </source>
</reference>
<dbReference type="Proteomes" id="UP000468327">
    <property type="component" value="Unassembled WGS sequence"/>
</dbReference>
<sequence length="144" mass="15440">MPRGDCGGEGARQPCCRRRGGGGGALVEPAALAALLYAGGYGYDMRRTILDMTGGEVDVDVGGLYRSLRRLEDEGAVASRWCEDASGPRRREYELTEQGLELAEQWLDALRARQRLDELLVGLLEGGLNAAGRSRESAQAPSDG</sequence>
<evidence type="ECO:0000313" key="3">
    <source>
        <dbReference type="Proteomes" id="UP000468327"/>
    </source>
</evidence>
<dbReference type="SUPFAM" id="SSF46785">
    <property type="entry name" value="Winged helix' DNA-binding domain"/>
    <property type="match status" value="1"/>
</dbReference>
<dbReference type="EMBL" id="WPOC01000002">
    <property type="protein sequence ID" value="MVN14106.1"/>
    <property type="molecule type" value="Genomic_DNA"/>
</dbReference>
<gene>
    <name evidence="2" type="ORF">GO738_01835</name>
</gene>
<evidence type="ECO:0000259" key="1">
    <source>
        <dbReference type="Pfam" id="PF03551"/>
    </source>
</evidence>
<feature type="domain" description="Transcription regulator PadR N-terminal" evidence="1">
    <location>
        <begin position="39"/>
        <end position="101"/>
    </location>
</feature>
<dbReference type="Pfam" id="PF03551">
    <property type="entry name" value="PadR"/>
    <property type="match status" value="1"/>
</dbReference>